<keyword evidence="2" id="KW-1185">Reference proteome</keyword>
<dbReference type="Proteomes" id="UP001631969">
    <property type="component" value="Unassembled WGS sequence"/>
</dbReference>
<reference evidence="1" key="1">
    <citation type="submission" date="2024-12" db="EMBL/GenBank/DDBJ databases">
        <authorList>
            <person name="Wu N."/>
        </authorList>
    </citation>
    <scope>NUCLEOTIDE SEQUENCE</scope>
    <source>
        <strain evidence="1">P15</strain>
    </source>
</reference>
<accession>A0ACC7NUV6</accession>
<organism evidence="1 2">
    <name type="scientific">Paenibacillus mesotrionivorans</name>
    <dbReference type="NCBI Taxonomy" id="3160968"/>
    <lineage>
        <taxon>Bacteria</taxon>
        <taxon>Bacillati</taxon>
        <taxon>Bacillota</taxon>
        <taxon>Bacilli</taxon>
        <taxon>Bacillales</taxon>
        <taxon>Paenibacillaceae</taxon>
        <taxon>Paenibacillus</taxon>
    </lineage>
</organism>
<gene>
    <name evidence="1" type="ORF">ACI1P1_08180</name>
</gene>
<evidence type="ECO:0000313" key="2">
    <source>
        <dbReference type="Proteomes" id="UP001631969"/>
    </source>
</evidence>
<evidence type="ECO:0000313" key="1">
    <source>
        <dbReference type="EMBL" id="MFM9328260.1"/>
    </source>
</evidence>
<sequence>METSRRKLADVPLFRGLDDAELRLLDELLIPRFFKKKSIIFHEGSDRESIYIIQEGLVKAFKTDAEGHEQIVNFLGPGSMFPHTGFFLLSTYPATTEAVMDTRVLAMPLSSFEQVIASTPAMAIKVLRVMSQTIQELQTKLQELTGQDIQVRLTSFLFGIAMKQGAEHPDGSIRVSLPVTHQELANTIGTTRETVTRLLAQLKKEGLLEADRKGFLLPDPEALRQWGRPDREK</sequence>
<proteinExistence type="predicted"/>
<protein>
    <submittedName>
        <fullName evidence="1">Crp/Fnr family transcriptional regulator</fullName>
    </submittedName>
</protein>
<dbReference type="EMBL" id="JBJURJ010000004">
    <property type="protein sequence ID" value="MFM9328260.1"/>
    <property type="molecule type" value="Genomic_DNA"/>
</dbReference>
<comment type="caution">
    <text evidence="1">The sequence shown here is derived from an EMBL/GenBank/DDBJ whole genome shotgun (WGS) entry which is preliminary data.</text>
</comment>
<name>A0ACC7NUV6_9BACL</name>